<name>A0A091CPV0_FUKDA</name>
<evidence type="ECO:0000313" key="1">
    <source>
        <dbReference type="EMBL" id="KFO19240.1"/>
    </source>
</evidence>
<organism evidence="1 2">
    <name type="scientific">Fukomys damarensis</name>
    <name type="common">Damaraland mole rat</name>
    <name type="synonym">Cryptomys damarensis</name>
    <dbReference type="NCBI Taxonomy" id="885580"/>
    <lineage>
        <taxon>Eukaryota</taxon>
        <taxon>Metazoa</taxon>
        <taxon>Chordata</taxon>
        <taxon>Craniata</taxon>
        <taxon>Vertebrata</taxon>
        <taxon>Euteleostomi</taxon>
        <taxon>Mammalia</taxon>
        <taxon>Eutheria</taxon>
        <taxon>Euarchontoglires</taxon>
        <taxon>Glires</taxon>
        <taxon>Rodentia</taxon>
        <taxon>Hystricomorpha</taxon>
        <taxon>Bathyergidae</taxon>
        <taxon>Fukomys</taxon>
    </lineage>
</organism>
<gene>
    <name evidence="1" type="ORF">H920_19367</name>
</gene>
<evidence type="ECO:0000313" key="2">
    <source>
        <dbReference type="Proteomes" id="UP000028990"/>
    </source>
</evidence>
<accession>A0A091CPV0</accession>
<proteinExistence type="predicted"/>
<protein>
    <submittedName>
        <fullName evidence="1">Abl interactor 1</fullName>
    </submittedName>
</protein>
<dbReference type="AlphaFoldDB" id="A0A091CPV0"/>
<keyword evidence="2" id="KW-1185">Reference proteome</keyword>
<dbReference type="EMBL" id="KN125136">
    <property type="protein sequence ID" value="KFO19240.1"/>
    <property type="molecule type" value="Genomic_DNA"/>
</dbReference>
<reference evidence="1 2" key="1">
    <citation type="submission" date="2013-11" db="EMBL/GenBank/DDBJ databases">
        <title>The Damaraland mole rat (Fukomys damarensis) genome and evolution of African mole rats.</title>
        <authorList>
            <person name="Gladyshev V.N."/>
            <person name="Fang X."/>
        </authorList>
    </citation>
    <scope>NUCLEOTIDE SEQUENCE [LARGE SCALE GENOMIC DNA]</scope>
    <source>
        <tissue evidence="1">Liver</tissue>
    </source>
</reference>
<dbReference type="Proteomes" id="UP000028990">
    <property type="component" value="Unassembled WGS sequence"/>
</dbReference>
<sequence length="111" mass="12891">MEELQVLLEKEIQYSKRPPPSVDYEDEETAVVQHNDPYTYGDPFWVPRNDIEMVVATCDYTKDKDDELSSMEGVVTYMMKKNGDGRMSICERKSLSQFVYCLTAPYTRGFP</sequence>